<name>A0A829Y7L6_9GAMM</name>
<dbReference type="InterPro" id="IPR040704">
    <property type="entry name" value="HEPN_AbiU2"/>
</dbReference>
<protein>
    <recommendedName>
        <fullName evidence="1">HEPN AbiU2-like domain-containing protein</fullName>
    </recommendedName>
</protein>
<organism evidence="2 3">
    <name type="scientific">Steroidobacter agaridevorans</name>
    <dbReference type="NCBI Taxonomy" id="2695856"/>
    <lineage>
        <taxon>Bacteria</taxon>
        <taxon>Pseudomonadati</taxon>
        <taxon>Pseudomonadota</taxon>
        <taxon>Gammaproteobacteria</taxon>
        <taxon>Steroidobacterales</taxon>
        <taxon>Steroidobacteraceae</taxon>
        <taxon>Steroidobacter</taxon>
    </lineage>
</organism>
<sequence length="232" mass="26110">MQPLIEDKRIIDPLNQTFAANALNALTWTLFARASIDVLKATIDGMDGSASLAAAFDLLLKHPEALQRLREKRTAPTFVSYDVPELTPEQNRKLEEEHAREESARAEKEFAVDWSDAQRLFDEFRKDEVVVRLKAARNKLIAHSDTILDGDQYRARNPSDFGLKWGDAAYVTNLAAPILKKLMSGLFGIGIAIDEVPSMFGRYADDFWHHLRTGLEVNGGGPDKPVRPRRHT</sequence>
<evidence type="ECO:0000259" key="1">
    <source>
        <dbReference type="Pfam" id="PF18734"/>
    </source>
</evidence>
<feature type="domain" description="HEPN AbiU2-like" evidence="1">
    <location>
        <begin position="92"/>
        <end position="207"/>
    </location>
</feature>
<dbReference type="AlphaFoldDB" id="A0A829Y7L6"/>
<dbReference type="Pfam" id="PF18734">
    <property type="entry name" value="HEPN_AbiU2"/>
    <property type="match status" value="1"/>
</dbReference>
<reference evidence="3" key="1">
    <citation type="submission" date="2020-01" db="EMBL/GenBank/DDBJ databases">
        <title>'Steroidobacter agaridevorans' sp. nov., agar-degrading bacteria isolated from rhizosphere soils.</title>
        <authorList>
            <person name="Ikenaga M."/>
            <person name="Kataoka M."/>
            <person name="Murouchi A."/>
            <person name="Katsuragi S."/>
            <person name="Sakai M."/>
        </authorList>
    </citation>
    <scope>NUCLEOTIDE SEQUENCE [LARGE SCALE GENOMIC DNA]</scope>
    <source>
        <strain evidence="3">YU21-B</strain>
    </source>
</reference>
<evidence type="ECO:0000313" key="2">
    <source>
        <dbReference type="EMBL" id="GFE79264.1"/>
    </source>
</evidence>
<evidence type="ECO:0000313" key="3">
    <source>
        <dbReference type="Proteomes" id="UP000445000"/>
    </source>
</evidence>
<accession>A0A829Y7L6</accession>
<dbReference type="Proteomes" id="UP000445000">
    <property type="component" value="Unassembled WGS sequence"/>
</dbReference>
<dbReference type="EMBL" id="BLJN01000001">
    <property type="protein sequence ID" value="GFE79264.1"/>
    <property type="molecule type" value="Genomic_DNA"/>
</dbReference>
<gene>
    <name evidence="2" type="ORF">GCM10011487_12640</name>
</gene>
<keyword evidence="3" id="KW-1185">Reference proteome</keyword>
<proteinExistence type="predicted"/>
<comment type="caution">
    <text evidence="2">The sequence shown here is derived from an EMBL/GenBank/DDBJ whole genome shotgun (WGS) entry which is preliminary data.</text>
</comment>